<dbReference type="EMBL" id="BAAAFA010000008">
    <property type="protein sequence ID" value="GAA0819662.1"/>
    <property type="molecule type" value="Genomic_DNA"/>
</dbReference>
<name>A0ABP3WI64_9GAMM</name>
<gene>
    <name evidence="2" type="ORF">GCM10009111_24010</name>
</gene>
<feature type="domain" description="DUF1653" evidence="1">
    <location>
        <begin position="5"/>
        <end position="65"/>
    </location>
</feature>
<comment type="caution">
    <text evidence="2">The sequence shown here is derived from an EMBL/GenBank/DDBJ whole genome shotgun (WGS) entry which is preliminary data.</text>
</comment>
<proteinExistence type="predicted"/>
<evidence type="ECO:0000313" key="3">
    <source>
        <dbReference type="Proteomes" id="UP001500021"/>
    </source>
</evidence>
<dbReference type="InterPro" id="IPR023387">
    <property type="entry name" value="DUF1653-like_dom"/>
</dbReference>
<dbReference type="Proteomes" id="UP001500021">
    <property type="component" value="Unassembled WGS sequence"/>
</dbReference>
<evidence type="ECO:0000259" key="1">
    <source>
        <dbReference type="Pfam" id="PF07866"/>
    </source>
</evidence>
<evidence type="ECO:0000313" key="2">
    <source>
        <dbReference type="EMBL" id="GAA0819662.1"/>
    </source>
</evidence>
<reference evidence="3" key="1">
    <citation type="journal article" date="2019" name="Int. J. Syst. Evol. Microbiol.">
        <title>The Global Catalogue of Microorganisms (GCM) 10K type strain sequencing project: providing services to taxonomists for standard genome sequencing and annotation.</title>
        <authorList>
            <consortium name="The Broad Institute Genomics Platform"/>
            <consortium name="The Broad Institute Genome Sequencing Center for Infectious Disease"/>
            <person name="Wu L."/>
            <person name="Ma J."/>
        </authorList>
    </citation>
    <scope>NUCLEOTIDE SEQUENCE [LARGE SCALE GENOMIC DNA]</scope>
    <source>
        <strain evidence="3">JCM 15608</strain>
    </source>
</reference>
<dbReference type="Pfam" id="PF07866">
    <property type="entry name" value="DUF1653"/>
    <property type="match status" value="1"/>
</dbReference>
<organism evidence="2 3">
    <name type="scientific">Colwellia asteriadis</name>
    <dbReference type="NCBI Taxonomy" id="517723"/>
    <lineage>
        <taxon>Bacteria</taxon>
        <taxon>Pseudomonadati</taxon>
        <taxon>Pseudomonadota</taxon>
        <taxon>Gammaproteobacteria</taxon>
        <taxon>Alteromonadales</taxon>
        <taxon>Colwelliaceae</taxon>
        <taxon>Colwellia</taxon>
    </lineage>
</organism>
<sequence>MIKPGKYQHFKGNFYHVLYIAKHSETEELMVVYHPENDTNDIWLRPLAMFDETIIRDGNPIKRFNLVDSPNNNLA</sequence>
<keyword evidence="3" id="KW-1185">Reference proteome</keyword>
<accession>A0ABP3WI64</accession>
<dbReference type="RefSeq" id="WP_215980479.1">
    <property type="nucleotide sequence ID" value="NZ_BAAAFA010000008.1"/>
</dbReference>
<protein>
    <recommendedName>
        <fullName evidence="1">DUF1653 domain-containing protein</fullName>
    </recommendedName>
</protein>